<dbReference type="Proteomes" id="UP000789901">
    <property type="component" value="Unassembled WGS sequence"/>
</dbReference>
<evidence type="ECO:0000313" key="1">
    <source>
        <dbReference type="EMBL" id="CAG8643320.1"/>
    </source>
</evidence>
<reference evidence="1 2" key="1">
    <citation type="submission" date="2021-06" db="EMBL/GenBank/DDBJ databases">
        <authorList>
            <person name="Kallberg Y."/>
            <person name="Tangrot J."/>
            <person name="Rosling A."/>
        </authorList>
    </citation>
    <scope>NUCLEOTIDE SEQUENCE [LARGE SCALE GENOMIC DNA]</scope>
    <source>
        <strain evidence="1 2">120-4 pot B 10/14</strain>
    </source>
</reference>
<name>A0ABN7URF0_GIGMA</name>
<feature type="non-terminal residue" evidence="1">
    <location>
        <position position="1"/>
    </location>
</feature>
<keyword evidence="2" id="KW-1185">Reference proteome</keyword>
<accession>A0ABN7URF0</accession>
<proteinExistence type="predicted"/>
<gene>
    <name evidence="1" type="ORF">GMARGA_LOCUS8957</name>
</gene>
<organism evidence="1 2">
    <name type="scientific">Gigaspora margarita</name>
    <dbReference type="NCBI Taxonomy" id="4874"/>
    <lineage>
        <taxon>Eukaryota</taxon>
        <taxon>Fungi</taxon>
        <taxon>Fungi incertae sedis</taxon>
        <taxon>Mucoromycota</taxon>
        <taxon>Glomeromycotina</taxon>
        <taxon>Glomeromycetes</taxon>
        <taxon>Diversisporales</taxon>
        <taxon>Gigasporaceae</taxon>
        <taxon>Gigaspora</taxon>
    </lineage>
</organism>
<dbReference type="EMBL" id="CAJVQB010004709">
    <property type="protein sequence ID" value="CAG8643320.1"/>
    <property type="molecule type" value="Genomic_DNA"/>
</dbReference>
<protein>
    <submittedName>
        <fullName evidence="1">34028_t:CDS:1</fullName>
    </submittedName>
</protein>
<evidence type="ECO:0000313" key="2">
    <source>
        <dbReference type="Proteomes" id="UP000789901"/>
    </source>
</evidence>
<comment type="caution">
    <text evidence="1">The sequence shown here is derived from an EMBL/GenBank/DDBJ whole genome shotgun (WGS) entry which is preliminary data.</text>
</comment>
<sequence length="54" mass="6413">NVTLNMFLDNTQKTLTPQLLSLPPSSLSMLEYRYSFTVDELDILEFFQYSKEKY</sequence>